<feature type="transmembrane region" description="Helical" evidence="1">
    <location>
        <begin position="134"/>
        <end position="153"/>
    </location>
</feature>
<dbReference type="Pfam" id="PF06532">
    <property type="entry name" value="NrsF"/>
    <property type="match status" value="1"/>
</dbReference>
<reference evidence="2 3" key="1">
    <citation type="submission" date="2014-03" db="EMBL/GenBank/DDBJ databases">
        <title>Draft Genome Sequences of Four Burkholderia Strains.</title>
        <authorList>
            <person name="Liu X.Y."/>
            <person name="Li C.X."/>
            <person name="Xu J.H."/>
        </authorList>
    </citation>
    <scope>NUCLEOTIDE SEQUENCE [LARGE SCALE GENOMIC DNA]</scope>
    <source>
        <strain evidence="2 3">DSM 50014</strain>
    </source>
</reference>
<gene>
    <name evidence="2" type="ORF">BG61_32980</name>
</gene>
<feature type="transmembrane region" description="Helical" evidence="1">
    <location>
        <begin position="91"/>
        <end position="113"/>
    </location>
</feature>
<feature type="transmembrane region" description="Helical" evidence="1">
    <location>
        <begin position="190"/>
        <end position="211"/>
    </location>
</feature>
<comment type="caution">
    <text evidence="2">The sequence shown here is derived from an EMBL/GenBank/DDBJ whole genome shotgun (WGS) entry which is preliminary data.</text>
</comment>
<feature type="transmembrane region" description="Helical" evidence="1">
    <location>
        <begin position="59"/>
        <end position="79"/>
    </location>
</feature>
<dbReference type="Proteomes" id="UP000027466">
    <property type="component" value="Unassembled WGS sequence"/>
</dbReference>
<name>A0A069PT08_9BURK</name>
<dbReference type="InterPro" id="IPR009495">
    <property type="entry name" value="NrsF"/>
</dbReference>
<keyword evidence="1" id="KW-1133">Transmembrane helix</keyword>
<feature type="transmembrane region" description="Helical" evidence="1">
    <location>
        <begin position="26"/>
        <end position="47"/>
    </location>
</feature>
<organism evidence="2 3">
    <name type="scientific">Caballeronia glathei</name>
    <dbReference type="NCBI Taxonomy" id="60547"/>
    <lineage>
        <taxon>Bacteria</taxon>
        <taxon>Pseudomonadati</taxon>
        <taxon>Pseudomonadota</taxon>
        <taxon>Betaproteobacteria</taxon>
        <taxon>Burkholderiales</taxon>
        <taxon>Burkholderiaceae</taxon>
        <taxon>Caballeronia</taxon>
    </lineage>
</organism>
<evidence type="ECO:0000313" key="2">
    <source>
        <dbReference type="EMBL" id="KDR43710.1"/>
    </source>
</evidence>
<keyword evidence="1" id="KW-0812">Transmembrane</keyword>
<evidence type="ECO:0000313" key="3">
    <source>
        <dbReference type="Proteomes" id="UP000027466"/>
    </source>
</evidence>
<sequence length="213" mass="22563">MKTDDLVSMLATGAAPVERHVAAKRFGWALALGTLGALAVVVTGYGVRSDIAMLLHVPLFWAKVAWPACVAIAALAAVARLGRPGKPVGGWWLGLATPLALVWLAALLLLWLAPPGMREHLLLGRTWRSCSFNIALISLPALAAALWAVRGLAPTRLRLTGAIAGLMAGTIGALTYCLRCPEMSVPFWATWYLIGMSIPTAAGALLGPRVLRW</sequence>
<proteinExistence type="predicted"/>
<dbReference type="EMBL" id="JFHC01000006">
    <property type="protein sequence ID" value="KDR43710.1"/>
    <property type="molecule type" value="Genomic_DNA"/>
</dbReference>
<dbReference type="STRING" id="60547.GCA_000751215_02495"/>
<protein>
    <recommendedName>
        <fullName evidence="4">Anti-sigma F factor</fullName>
    </recommendedName>
</protein>
<keyword evidence="1" id="KW-0472">Membrane</keyword>
<evidence type="ECO:0008006" key="4">
    <source>
        <dbReference type="Google" id="ProtNLM"/>
    </source>
</evidence>
<dbReference type="RefSeq" id="WP_035930819.1">
    <property type="nucleotide sequence ID" value="NZ_CADFFX010000001.1"/>
</dbReference>
<dbReference type="AlphaFoldDB" id="A0A069PT08"/>
<feature type="transmembrane region" description="Helical" evidence="1">
    <location>
        <begin position="159"/>
        <end position="178"/>
    </location>
</feature>
<accession>A0A069PT08</accession>
<evidence type="ECO:0000256" key="1">
    <source>
        <dbReference type="SAM" id="Phobius"/>
    </source>
</evidence>
<keyword evidence="3" id="KW-1185">Reference proteome</keyword>